<dbReference type="OrthoDB" id="427456at2759"/>
<gene>
    <name evidence="17" type="ORF">BJ878DRAFT_476769</name>
</gene>
<evidence type="ECO:0000313" key="18">
    <source>
        <dbReference type="Proteomes" id="UP000887226"/>
    </source>
</evidence>
<keyword evidence="5 15" id="KW-0812">Transmembrane</keyword>
<dbReference type="SUPFAM" id="SSF81324">
    <property type="entry name" value="Voltage-gated potassium channels"/>
    <property type="match status" value="1"/>
</dbReference>
<dbReference type="AlphaFoldDB" id="A0A9P7ZAC2"/>
<evidence type="ECO:0000256" key="6">
    <source>
        <dbReference type="ARBA" id="ARBA00022882"/>
    </source>
</evidence>
<dbReference type="InterPro" id="IPR005821">
    <property type="entry name" value="Ion_trans_dom"/>
</dbReference>
<keyword evidence="7 15" id="KW-1133">Transmembrane helix</keyword>
<reference evidence="17" key="1">
    <citation type="journal article" date="2021" name="IMA Fungus">
        <title>Genomic characterization of three marine fungi, including Emericellopsis atlantica sp. nov. with signatures of a generalist lifestyle and marine biomass degradation.</title>
        <authorList>
            <person name="Hagestad O.C."/>
            <person name="Hou L."/>
            <person name="Andersen J.H."/>
            <person name="Hansen E.H."/>
            <person name="Altermark B."/>
            <person name="Li C."/>
            <person name="Kuhnert E."/>
            <person name="Cox R.J."/>
            <person name="Crous P.W."/>
            <person name="Spatafora J.W."/>
            <person name="Lail K."/>
            <person name="Amirebrahimi M."/>
            <person name="Lipzen A."/>
            <person name="Pangilinan J."/>
            <person name="Andreopoulos W."/>
            <person name="Hayes R.D."/>
            <person name="Ng V."/>
            <person name="Grigoriev I.V."/>
            <person name="Jackson S.A."/>
            <person name="Sutton T.D.S."/>
            <person name="Dobson A.D.W."/>
            <person name="Rama T."/>
        </authorList>
    </citation>
    <scope>NUCLEOTIDE SEQUENCE</scope>
    <source>
        <strain evidence="17">TRa3180A</strain>
    </source>
</reference>
<evidence type="ECO:0000256" key="3">
    <source>
        <dbReference type="ARBA" id="ARBA00022448"/>
    </source>
</evidence>
<comment type="caution">
    <text evidence="17">The sequence shown here is derived from an EMBL/GenBank/DDBJ whole genome shotgun (WGS) entry which is preliminary data.</text>
</comment>
<evidence type="ECO:0000313" key="17">
    <source>
        <dbReference type="EMBL" id="KAG9248151.1"/>
    </source>
</evidence>
<keyword evidence="3" id="KW-0813">Transport</keyword>
<feature type="region of interest" description="Disordered" evidence="14">
    <location>
        <begin position="1"/>
        <end position="20"/>
    </location>
</feature>
<keyword evidence="9" id="KW-0406">Ion transport</keyword>
<dbReference type="GO" id="GO:0005886">
    <property type="term" value="C:plasma membrane"/>
    <property type="evidence" value="ECO:0007669"/>
    <property type="project" value="UniProtKB-SubCell"/>
</dbReference>
<evidence type="ECO:0000256" key="10">
    <source>
        <dbReference type="ARBA" id="ARBA00023136"/>
    </source>
</evidence>
<dbReference type="PANTHER" id="PTHR46480">
    <property type="entry name" value="F20B24.22"/>
    <property type="match status" value="1"/>
</dbReference>
<dbReference type="GO" id="GO:0030171">
    <property type="term" value="F:voltage-gated proton channel activity"/>
    <property type="evidence" value="ECO:0007669"/>
    <property type="project" value="InterPro"/>
</dbReference>
<keyword evidence="6" id="KW-0851">Voltage-gated channel</keyword>
<evidence type="ECO:0000256" key="1">
    <source>
        <dbReference type="ARBA" id="ARBA00004651"/>
    </source>
</evidence>
<protein>
    <recommendedName>
        <fullName evidence="2">Voltage-gated hydrogen channel 1</fullName>
    </recommendedName>
    <alternativeName>
        <fullName evidence="12">Hydrogen voltage-gated channel 1</fullName>
    </alternativeName>
</protein>
<dbReference type="Pfam" id="PF00520">
    <property type="entry name" value="Ion_trans"/>
    <property type="match status" value="1"/>
</dbReference>
<evidence type="ECO:0000256" key="11">
    <source>
        <dbReference type="ARBA" id="ARBA00023303"/>
    </source>
</evidence>
<dbReference type="GO" id="GO:0034702">
    <property type="term" value="C:monoatomic ion channel complex"/>
    <property type="evidence" value="ECO:0007669"/>
    <property type="project" value="UniProtKB-KW"/>
</dbReference>
<organism evidence="17 18">
    <name type="scientific">Calycina marina</name>
    <dbReference type="NCBI Taxonomy" id="1763456"/>
    <lineage>
        <taxon>Eukaryota</taxon>
        <taxon>Fungi</taxon>
        <taxon>Dikarya</taxon>
        <taxon>Ascomycota</taxon>
        <taxon>Pezizomycotina</taxon>
        <taxon>Leotiomycetes</taxon>
        <taxon>Helotiales</taxon>
        <taxon>Pezizellaceae</taxon>
        <taxon>Calycina</taxon>
    </lineage>
</organism>
<feature type="domain" description="Ion transport" evidence="16">
    <location>
        <begin position="76"/>
        <end position="171"/>
    </location>
</feature>
<dbReference type="EMBL" id="MU253755">
    <property type="protein sequence ID" value="KAG9248151.1"/>
    <property type="molecule type" value="Genomic_DNA"/>
</dbReference>
<dbReference type="InterPro" id="IPR031846">
    <property type="entry name" value="Hvcn1"/>
</dbReference>
<feature type="coiled-coil region" evidence="13">
    <location>
        <begin position="174"/>
        <end position="201"/>
    </location>
</feature>
<evidence type="ECO:0000256" key="15">
    <source>
        <dbReference type="SAM" id="Phobius"/>
    </source>
</evidence>
<keyword evidence="8 13" id="KW-0175">Coiled coil</keyword>
<dbReference type="Gene3D" id="1.20.120.350">
    <property type="entry name" value="Voltage-gated potassium channels. Chain C"/>
    <property type="match status" value="1"/>
</dbReference>
<accession>A0A9P7ZAC2</accession>
<dbReference type="Proteomes" id="UP000887226">
    <property type="component" value="Unassembled WGS sequence"/>
</dbReference>
<keyword evidence="18" id="KW-1185">Reference proteome</keyword>
<evidence type="ECO:0000256" key="14">
    <source>
        <dbReference type="SAM" id="MobiDB-lite"/>
    </source>
</evidence>
<evidence type="ECO:0000256" key="12">
    <source>
        <dbReference type="ARBA" id="ARBA00031989"/>
    </source>
</evidence>
<evidence type="ECO:0000256" key="8">
    <source>
        <dbReference type="ARBA" id="ARBA00023054"/>
    </source>
</evidence>
<dbReference type="InterPro" id="IPR027359">
    <property type="entry name" value="Volt_channel_dom_sf"/>
</dbReference>
<keyword evidence="11" id="KW-0407">Ion channel</keyword>
<evidence type="ECO:0000256" key="4">
    <source>
        <dbReference type="ARBA" id="ARBA00022475"/>
    </source>
</evidence>
<evidence type="ECO:0000256" key="5">
    <source>
        <dbReference type="ARBA" id="ARBA00022692"/>
    </source>
</evidence>
<feature type="transmembrane region" description="Helical" evidence="15">
    <location>
        <begin position="97"/>
        <end position="121"/>
    </location>
</feature>
<keyword evidence="4" id="KW-1003">Cell membrane</keyword>
<evidence type="ECO:0000259" key="16">
    <source>
        <dbReference type="Pfam" id="PF00520"/>
    </source>
</evidence>
<feature type="transmembrane region" description="Helical" evidence="15">
    <location>
        <begin position="55"/>
        <end position="76"/>
    </location>
</feature>
<evidence type="ECO:0000256" key="7">
    <source>
        <dbReference type="ARBA" id="ARBA00022989"/>
    </source>
</evidence>
<dbReference type="PANTHER" id="PTHR46480:SF1">
    <property type="entry name" value="VOLTAGE-GATED HYDROGEN CHANNEL 1"/>
    <property type="match status" value="1"/>
</dbReference>
<evidence type="ECO:0000256" key="9">
    <source>
        <dbReference type="ARBA" id="ARBA00023065"/>
    </source>
</evidence>
<sequence length="205" mass="22906">MPSSSSPLLRAEQQEERVGAANPVSNSLLRRYLHNPYKSGRQKAKAFLSSKTQHWIILSLVGLDVLGIFADIIINLEQCRMPPDTPKYQTLSQVRESLAICGLVFSSMFVLELLISIWAFGLRYLNAPFHILDATVIVAGLAIDIVLHGEDAEVASLVVVLRLWRFLKIIEEFGVGAEEQMSALSKRLEDLEAENQELKSMLGRD</sequence>
<evidence type="ECO:0000256" key="2">
    <source>
        <dbReference type="ARBA" id="ARBA00015897"/>
    </source>
</evidence>
<evidence type="ECO:0000256" key="13">
    <source>
        <dbReference type="SAM" id="Coils"/>
    </source>
</evidence>
<comment type="subcellular location">
    <subcellularLocation>
        <location evidence="1">Cell membrane</location>
        <topology evidence="1">Multi-pass membrane protein</topology>
    </subcellularLocation>
</comment>
<proteinExistence type="predicted"/>
<name>A0A9P7ZAC2_9HELO</name>
<keyword evidence="10 15" id="KW-0472">Membrane</keyword>